<evidence type="ECO:0000313" key="2">
    <source>
        <dbReference type="Proteomes" id="UP000808349"/>
    </source>
</evidence>
<dbReference type="EMBL" id="JADKFW010000004">
    <property type="protein sequence ID" value="MBK9716993.1"/>
    <property type="molecule type" value="Genomic_DNA"/>
</dbReference>
<name>A0A9D7S872_9BACT</name>
<comment type="caution">
    <text evidence="1">The sequence shown here is derived from an EMBL/GenBank/DDBJ whole genome shotgun (WGS) entry which is preliminary data.</text>
</comment>
<dbReference type="Pfam" id="PF09905">
    <property type="entry name" value="VF530"/>
    <property type="match status" value="1"/>
</dbReference>
<organism evidence="1 2">
    <name type="scientific">Candidatus Defluviibacterium haderslevense</name>
    <dbReference type="NCBI Taxonomy" id="2981993"/>
    <lineage>
        <taxon>Bacteria</taxon>
        <taxon>Pseudomonadati</taxon>
        <taxon>Bacteroidota</taxon>
        <taxon>Saprospiria</taxon>
        <taxon>Saprospirales</taxon>
        <taxon>Saprospiraceae</taxon>
        <taxon>Candidatus Defluviibacterium</taxon>
    </lineage>
</organism>
<proteinExistence type="predicted"/>
<reference evidence="1 2" key="1">
    <citation type="submission" date="2020-10" db="EMBL/GenBank/DDBJ databases">
        <title>Connecting structure to function with the recovery of over 1000 high-quality activated sludge metagenome-assembled genomes encoding full-length rRNA genes using long-read sequencing.</title>
        <authorList>
            <person name="Singleton C.M."/>
            <person name="Petriglieri F."/>
            <person name="Kristensen J.M."/>
            <person name="Kirkegaard R.H."/>
            <person name="Michaelsen T.Y."/>
            <person name="Andersen M.H."/>
            <person name="Karst S.M."/>
            <person name="Dueholm M.S."/>
            <person name="Nielsen P.H."/>
            <person name="Albertsen M."/>
        </authorList>
    </citation>
    <scope>NUCLEOTIDE SEQUENCE [LARGE SCALE GENOMIC DNA]</scope>
    <source>
        <strain evidence="1">Ribe_18-Q3-R11-54_BAT3C.373</strain>
    </source>
</reference>
<protein>
    <submittedName>
        <fullName evidence="1">DUF2132 domain-containing protein</fullName>
    </submittedName>
</protein>
<dbReference type="GO" id="GO:0003677">
    <property type="term" value="F:DNA binding"/>
    <property type="evidence" value="ECO:0007669"/>
    <property type="project" value="InterPro"/>
</dbReference>
<sequence>MEPKLPNKKDPLHGVTLEVIVNHLVNTYGWKELGQRITINCFIHDQSIPSSLKFLRKMPWARKKVEDFYLYTLRQDRKIQNNTTEK</sequence>
<dbReference type="InterPro" id="IPR018668">
    <property type="entry name" value="DNA-binding_VF530-like"/>
</dbReference>
<dbReference type="Proteomes" id="UP000808349">
    <property type="component" value="Unassembled WGS sequence"/>
</dbReference>
<dbReference type="Gene3D" id="1.10.720.30">
    <property type="entry name" value="SAP domain"/>
    <property type="match status" value="1"/>
</dbReference>
<dbReference type="AlphaFoldDB" id="A0A9D7S872"/>
<dbReference type="InterPro" id="IPR036361">
    <property type="entry name" value="SAP_dom_sf"/>
</dbReference>
<accession>A0A9D7S872</accession>
<evidence type="ECO:0000313" key="1">
    <source>
        <dbReference type="EMBL" id="MBK9716993.1"/>
    </source>
</evidence>
<gene>
    <name evidence="1" type="ORF">IPO85_05685</name>
</gene>